<evidence type="ECO:0000256" key="1">
    <source>
        <dbReference type="ARBA" id="ARBA00002151"/>
    </source>
</evidence>
<keyword evidence="12" id="KW-0511">Multifunctional enzyme</keyword>
<keyword evidence="8 13" id="KW-0378">Hydrolase</keyword>
<feature type="binding site" evidence="15">
    <location>
        <position position="187"/>
    </location>
    <ligand>
        <name>substrate</name>
    </ligand>
</feature>
<sequence length="367" mass="38530">MSKSGDQKYMARALELAEQGRGFVEPNPMVGCVIVREGEIVGEGWHQKFGGPHAEIEALSAAGQAATGADVFVSLEPCCHQGKTPPCTEALIGAKVARVVIGCQDPNPQVAGNGIASLREAGIEVELIADDGSAHRLVAPFAKLMTTGRPWVIAKWAMTLDGKLATHTGDSQWISSEASRAVVHHVRGQVDGIVVGKGTVVQDDPTLTARPSGARIATRIVLDSLATLPMDSRLVKTLDQAPLLLVAREDAPAGRLSSLQSIGVDVLSLAMGDHEDFIGQLLDELGQRQMTNLLVEGGATLLGTLFDLGAIDEVHVFVAPKLIGGQAALTPVAGQGLAEMATALELDEIEVNVLGGDVHIHGYVRPR</sequence>
<evidence type="ECO:0000313" key="18">
    <source>
        <dbReference type="EMBL" id="QEG34050.1"/>
    </source>
</evidence>
<dbReference type="PANTHER" id="PTHR38011:SF7">
    <property type="entry name" value="2,5-DIAMINO-6-RIBOSYLAMINO-4(3H)-PYRIMIDINONE 5'-PHOSPHATE REDUCTASE"/>
    <property type="match status" value="1"/>
</dbReference>
<dbReference type="NCBIfam" id="TIGR00227">
    <property type="entry name" value="ribD_Cterm"/>
    <property type="match status" value="1"/>
</dbReference>
<evidence type="ECO:0000256" key="2">
    <source>
        <dbReference type="ARBA" id="ARBA00004882"/>
    </source>
</evidence>
<evidence type="ECO:0000256" key="7">
    <source>
        <dbReference type="ARBA" id="ARBA00022723"/>
    </source>
</evidence>
<feature type="binding site" evidence="15">
    <location>
        <position position="203"/>
    </location>
    <ligand>
        <name>substrate</name>
    </ligand>
</feature>
<dbReference type="GO" id="GO:0050661">
    <property type="term" value="F:NADP binding"/>
    <property type="evidence" value="ECO:0007669"/>
    <property type="project" value="InterPro"/>
</dbReference>
<keyword evidence="11 13" id="KW-0560">Oxidoreductase</keyword>
<comment type="catalytic activity">
    <reaction evidence="13">
        <text>2,5-diamino-6-hydroxy-4-(5-phosphoribosylamino)-pyrimidine + H2O + H(+) = 5-amino-6-(5-phospho-D-ribosylamino)uracil + NH4(+)</text>
        <dbReference type="Rhea" id="RHEA:21868"/>
        <dbReference type="ChEBI" id="CHEBI:15377"/>
        <dbReference type="ChEBI" id="CHEBI:15378"/>
        <dbReference type="ChEBI" id="CHEBI:28938"/>
        <dbReference type="ChEBI" id="CHEBI:58453"/>
        <dbReference type="ChEBI" id="CHEBI:58614"/>
        <dbReference type="EC" id="3.5.4.26"/>
    </reaction>
</comment>
<keyword evidence="10 13" id="KW-0521">NADP</keyword>
<dbReference type="EC" id="3.5.4.26" evidence="13"/>
<dbReference type="SUPFAM" id="SSF53927">
    <property type="entry name" value="Cytidine deaminase-like"/>
    <property type="match status" value="1"/>
</dbReference>
<dbReference type="PIRSF" id="PIRSF006769">
    <property type="entry name" value="RibD"/>
    <property type="match status" value="1"/>
</dbReference>
<evidence type="ECO:0000313" key="19">
    <source>
        <dbReference type="Proteomes" id="UP000323917"/>
    </source>
</evidence>
<evidence type="ECO:0000256" key="6">
    <source>
        <dbReference type="ARBA" id="ARBA00022619"/>
    </source>
</evidence>
<dbReference type="InterPro" id="IPR016192">
    <property type="entry name" value="APOBEC/CMP_deaminase_Zn-bd"/>
</dbReference>
<reference evidence="18 19" key="1">
    <citation type="submission" date="2019-08" db="EMBL/GenBank/DDBJ databases">
        <title>Deep-cultivation of Planctomycetes and their phenomic and genomic characterization uncovers novel biology.</title>
        <authorList>
            <person name="Wiegand S."/>
            <person name="Jogler M."/>
            <person name="Boedeker C."/>
            <person name="Pinto D."/>
            <person name="Vollmers J."/>
            <person name="Rivas-Marin E."/>
            <person name="Kohn T."/>
            <person name="Peeters S.H."/>
            <person name="Heuer A."/>
            <person name="Rast P."/>
            <person name="Oberbeckmann S."/>
            <person name="Bunk B."/>
            <person name="Jeske O."/>
            <person name="Meyerdierks A."/>
            <person name="Storesund J.E."/>
            <person name="Kallscheuer N."/>
            <person name="Luecker S."/>
            <person name="Lage O.M."/>
            <person name="Pohl T."/>
            <person name="Merkel B.J."/>
            <person name="Hornburger P."/>
            <person name="Mueller R.-W."/>
            <person name="Bruemmer F."/>
            <person name="Labrenz M."/>
            <person name="Spormann A.M."/>
            <person name="Op den Camp H."/>
            <person name="Overmann J."/>
            <person name="Amann R."/>
            <person name="Jetten M.S.M."/>
            <person name="Mascher T."/>
            <person name="Medema M.H."/>
            <person name="Devos D.P."/>
            <person name="Kaster A.-K."/>
            <person name="Ovreas L."/>
            <person name="Rohde M."/>
            <person name="Galperin M.Y."/>
            <person name="Jogler C."/>
        </authorList>
    </citation>
    <scope>NUCLEOTIDE SEQUENCE [LARGE SCALE GENOMIC DNA]</scope>
    <source>
        <strain evidence="18 19">Pr1d</strain>
    </source>
</reference>
<name>A0A5B9Q8H5_9BACT</name>
<accession>A0A5B9Q8H5</accession>
<dbReference type="Pfam" id="PF01872">
    <property type="entry name" value="RibD_C"/>
    <property type="match status" value="1"/>
</dbReference>
<dbReference type="InterPro" id="IPR004794">
    <property type="entry name" value="Eubact_RibD"/>
</dbReference>
<dbReference type="Proteomes" id="UP000323917">
    <property type="component" value="Chromosome"/>
</dbReference>
<dbReference type="Pfam" id="PF00383">
    <property type="entry name" value="dCMP_cyt_deam_1"/>
    <property type="match status" value="1"/>
</dbReference>
<dbReference type="RefSeq" id="WP_210417905.1">
    <property type="nucleotide sequence ID" value="NZ_CP042913.1"/>
</dbReference>
<dbReference type="InterPro" id="IPR016193">
    <property type="entry name" value="Cytidine_deaminase-like"/>
</dbReference>
<evidence type="ECO:0000256" key="3">
    <source>
        <dbReference type="ARBA" id="ARBA00004910"/>
    </source>
</evidence>
<dbReference type="KEGG" id="bgok:Pr1d_13220"/>
<dbReference type="Gene3D" id="3.40.140.10">
    <property type="entry name" value="Cytidine Deaminase, domain 2"/>
    <property type="match status" value="1"/>
</dbReference>
<feature type="binding site" evidence="15">
    <location>
        <position position="173"/>
    </location>
    <ligand>
        <name>NADP(+)</name>
        <dbReference type="ChEBI" id="CHEBI:58349"/>
    </ligand>
</feature>
<evidence type="ECO:0000256" key="5">
    <source>
        <dbReference type="ARBA" id="ARBA00007417"/>
    </source>
</evidence>
<dbReference type="PROSITE" id="PS00903">
    <property type="entry name" value="CYT_DCMP_DEAMINASES_1"/>
    <property type="match status" value="1"/>
</dbReference>
<dbReference type="InterPro" id="IPR002734">
    <property type="entry name" value="RibDG_C"/>
</dbReference>
<dbReference type="NCBIfam" id="TIGR00326">
    <property type="entry name" value="eubact_ribD"/>
    <property type="match status" value="1"/>
</dbReference>
<keyword evidence="7 13" id="KW-0479">Metal-binding</keyword>
<feature type="binding site" evidence="15">
    <location>
        <position position="210"/>
    </location>
    <ligand>
        <name>substrate</name>
    </ligand>
</feature>
<feature type="domain" description="CMP/dCMP-type deaminase" evidence="17">
    <location>
        <begin position="4"/>
        <end position="126"/>
    </location>
</feature>
<keyword evidence="6 13" id="KW-0686">Riboflavin biosynthesis</keyword>
<organism evidence="18 19">
    <name type="scientific">Bythopirellula goksoeyrii</name>
    <dbReference type="NCBI Taxonomy" id="1400387"/>
    <lineage>
        <taxon>Bacteria</taxon>
        <taxon>Pseudomonadati</taxon>
        <taxon>Planctomycetota</taxon>
        <taxon>Planctomycetia</taxon>
        <taxon>Pirellulales</taxon>
        <taxon>Lacipirellulaceae</taxon>
        <taxon>Bythopirellula</taxon>
    </lineage>
</organism>
<proteinExistence type="inferred from homology"/>
<evidence type="ECO:0000256" key="15">
    <source>
        <dbReference type="PIRSR" id="PIRSR006769-2"/>
    </source>
</evidence>
<feature type="binding site" evidence="15">
    <location>
        <position position="171"/>
    </location>
    <ligand>
        <name>substrate</name>
    </ligand>
</feature>
<dbReference type="FunFam" id="3.40.140.10:FF:000025">
    <property type="entry name" value="Riboflavin biosynthesis protein RibD"/>
    <property type="match status" value="1"/>
</dbReference>
<evidence type="ECO:0000259" key="17">
    <source>
        <dbReference type="PROSITE" id="PS51747"/>
    </source>
</evidence>
<dbReference type="InterPro" id="IPR050765">
    <property type="entry name" value="Riboflavin_Biosynth_HTPR"/>
</dbReference>
<dbReference type="PROSITE" id="PS51747">
    <property type="entry name" value="CYT_DCMP_DEAMINASES_2"/>
    <property type="match status" value="1"/>
</dbReference>
<dbReference type="CDD" id="cd01284">
    <property type="entry name" value="Riboflavin_deaminase-reductase"/>
    <property type="match status" value="1"/>
</dbReference>
<comment type="similarity">
    <text evidence="5 13">In the C-terminal section; belongs to the HTP reductase family.</text>
</comment>
<dbReference type="AlphaFoldDB" id="A0A5B9Q8H5"/>
<dbReference type="EC" id="1.1.1.193" evidence="13"/>
<comment type="cofactor">
    <cofactor evidence="13 16">
        <name>Zn(2+)</name>
        <dbReference type="ChEBI" id="CHEBI:29105"/>
    </cofactor>
    <text evidence="13 16">Binds 1 zinc ion.</text>
</comment>
<dbReference type="SUPFAM" id="SSF53597">
    <property type="entry name" value="Dihydrofolate reductase-like"/>
    <property type="match status" value="1"/>
</dbReference>
<gene>
    <name evidence="18" type="primary">ribD</name>
    <name evidence="18" type="ORF">Pr1d_13220</name>
</gene>
<feature type="binding site" evidence="15">
    <location>
        <position position="224"/>
    </location>
    <ligand>
        <name>NADP(+)</name>
        <dbReference type="ChEBI" id="CHEBI:58349"/>
    </ligand>
</feature>
<dbReference type="InterPro" id="IPR002125">
    <property type="entry name" value="CMP_dCMP_dom"/>
</dbReference>
<dbReference type="GO" id="GO:0008270">
    <property type="term" value="F:zinc ion binding"/>
    <property type="evidence" value="ECO:0007669"/>
    <property type="project" value="InterPro"/>
</dbReference>
<feature type="binding site" evidence="15">
    <location>
        <position position="157"/>
    </location>
    <ligand>
        <name>NADP(+)</name>
        <dbReference type="ChEBI" id="CHEBI:58349"/>
    </ligand>
</feature>
<evidence type="ECO:0000256" key="16">
    <source>
        <dbReference type="PIRSR" id="PIRSR006769-3"/>
    </source>
</evidence>
<keyword evidence="9 13" id="KW-0862">Zinc</keyword>
<dbReference type="UniPathway" id="UPA00275">
    <property type="reaction ID" value="UER00401"/>
</dbReference>
<dbReference type="InterPro" id="IPR011549">
    <property type="entry name" value="RibD_C"/>
</dbReference>
<protein>
    <recommendedName>
        <fullName evidence="13">Riboflavin biosynthesis protein RibD</fullName>
    </recommendedName>
    <domain>
        <recommendedName>
            <fullName evidence="13">Diaminohydroxyphosphoribosylaminopyrimidine deaminase</fullName>
            <shortName evidence="13">DRAP deaminase</shortName>
            <ecNumber evidence="13">3.5.4.26</ecNumber>
        </recommendedName>
        <alternativeName>
            <fullName evidence="13">Riboflavin-specific deaminase</fullName>
        </alternativeName>
    </domain>
    <domain>
        <recommendedName>
            <fullName evidence="13">5-amino-6-(5-phosphoribosylamino)uracil reductase</fullName>
            <ecNumber evidence="13">1.1.1.193</ecNumber>
        </recommendedName>
        <alternativeName>
            <fullName evidence="13">HTP reductase</fullName>
        </alternativeName>
    </domain>
</protein>
<evidence type="ECO:0000256" key="8">
    <source>
        <dbReference type="ARBA" id="ARBA00022801"/>
    </source>
</evidence>
<feature type="binding site" evidence="16">
    <location>
        <position position="87"/>
    </location>
    <ligand>
        <name>Zn(2+)</name>
        <dbReference type="ChEBI" id="CHEBI:29105"/>
        <note>catalytic</note>
    </ligand>
</feature>
<comment type="function">
    <text evidence="1 13">Converts 2,5-diamino-6-(ribosylamino)-4(3h)-pyrimidinone 5'-phosphate into 5-amino-6-(ribosylamino)-2,4(1h,3h)-pyrimidinedione 5'-phosphate.</text>
</comment>
<dbReference type="EMBL" id="CP042913">
    <property type="protein sequence ID" value="QEG34050.1"/>
    <property type="molecule type" value="Genomic_DNA"/>
</dbReference>
<dbReference type="InterPro" id="IPR024072">
    <property type="entry name" value="DHFR-like_dom_sf"/>
</dbReference>
<evidence type="ECO:0000256" key="11">
    <source>
        <dbReference type="ARBA" id="ARBA00023002"/>
    </source>
</evidence>
<feature type="binding site" evidence="16">
    <location>
        <position position="78"/>
    </location>
    <ligand>
        <name>Zn(2+)</name>
        <dbReference type="ChEBI" id="CHEBI:29105"/>
        <note>catalytic</note>
    </ligand>
</feature>
<keyword evidence="19" id="KW-1185">Reference proteome</keyword>
<comment type="pathway">
    <text evidence="2 13">Cofactor biosynthesis; riboflavin biosynthesis; 5-amino-6-(D-ribitylamino)uracil from GTP: step 2/4.</text>
</comment>
<dbReference type="PANTHER" id="PTHR38011">
    <property type="entry name" value="DIHYDROFOLATE REDUCTASE FAMILY PROTEIN (AFU_ORTHOLOGUE AFUA_8G06820)"/>
    <property type="match status" value="1"/>
</dbReference>
<dbReference type="Gene3D" id="3.40.430.10">
    <property type="entry name" value="Dihydrofolate Reductase, subunit A"/>
    <property type="match status" value="1"/>
</dbReference>
<evidence type="ECO:0000256" key="9">
    <source>
        <dbReference type="ARBA" id="ARBA00022833"/>
    </source>
</evidence>
<feature type="binding site" evidence="15">
    <location>
        <position position="199"/>
    </location>
    <ligand>
        <name>NADP(+)</name>
        <dbReference type="ChEBI" id="CHEBI:58349"/>
    </ligand>
</feature>
<feature type="binding site" evidence="15">
    <location>
        <position position="207"/>
    </location>
    <ligand>
        <name>substrate</name>
    </ligand>
</feature>
<evidence type="ECO:0000256" key="10">
    <source>
        <dbReference type="ARBA" id="ARBA00022857"/>
    </source>
</evidence>
<evidence type="ECO:0000256" key="12">
    <source>
        <dbReference type="ARBA" id="ARBA00023268"/>
    </source>
</evidence>
<feature type="active site" description="Proton donor" evidence="14">
    <location>
        <position position="55"/>
    </location>
</feature>
<evidence type="ECO:0000256" key="13">
    <source>
        <dbReference type="PIRNR" id="PIRNR006769"/>
    </source>
</evidence>
<comment type="similarity">
    <text evidence="4 13">In the N-terminal section; belongs to the cytidine and deoxycytidylate deaminase family.</text>
</comment>
<evidence type="ECO:0000256" key="14">
    <source>
        <dbReference type="PIRSR" id="PIRSR006769-1"/>
    </source>
</evidence>
<dbReference type="GO" id="GO:0008835">
    <property type="term" value="F:diaminohydroxyphosphoribosylaminopyrimidine deaminase activity"/>
    <property type="evidence" value="ECO:0007669"/>
    <property type="project" value="UniProtKB-EC"/>
</dbReference>
<feature type="binding site" evidence="15">
    <location>
        <position position="296"/>
    </location>
    <ligand>
        <name>substrate</name>
    </ligand>
</feature>
<dbReference type="GO" id="GO:0009231">
    <property type="term" value="P:riboflavin biosynthetic process"/>
    <property type="evidence" value="ECO:0007669"/>
    <property type="project" value="UniProtKB-UniPathway"/>
</dbReference>
<comment type="pathway">
    <text evidence="3 13">Cofactor biosynthesis; riboflavin biosynthesis; 5-amino-6-(D-ribitylamino)uracil from GTP: step 3/4.</text>
</comment>
<dbReference type="GO" id="GO:0008703">
    <property type="term" value="F:5-amino-6-(5-phosphoribosylamino)uracil reductase activity"/>
    <property type="evidence" value="ECO:0007669"/>
    <property type="project" value="UniProtKB-EC"/>
</dbReference>
<feature type="binding site" evidence="16">
    <location>
        <position position="53"/>
    </location>
    <ligand>
        <name>Zn(2+)</name>
        <dbReference type="ChEBI" id="CHEBI:29105"/>
        <note>catalytic</note>
    </ligand>
</feature>
<evidence type="ECO:0000256" key="4">
    <source>
        <dbReference type="ARBA" id="ARBA00005259"/>
    </source>
</evidence>
<comment type="catalytic activity">
    <reaction evidence="13">
        <text>5-amino-6-(5-phospho-D-ribitylamino)uracil + NADP(+) = 5-amino-6-(5-phospho-D-ribosylamino)uracil + NADPH + H(+)</text>
        <dbReference type="Rhea" id="RHEA:17845"/>
        <dbReference type="ChEBI" id="CHEBI:15378"/>
        <dbReference type="ChEBI" id="CHEBI:57783"/>
        <dbReference type="ChEBI" id="CHEBI:58349"/>
        <dbReference type="ChEBI" id="CHEBI:58421"/>
        <dbReference type="ChEBI" id="CHEBI:58453"/>
        <dbReference type="EC" id="1.1.1.193"/>
    </reaction>
</comment>